<keyword evidence="3" id="KW-1185">Reference proteome</keyword>
<sequence length="619" mass="69658">MVENDSLQEFLTIAVDAAKKAGEIIRKGFYEIKHVEHKGQHQYPYPSTLNVANFVSIKLSTNFKKTFDNYLQWKTQMLGLVESQDLLGFIDGTNTAPAEMVTVPDDMTMKEIQNPEYLLWKRSDRLVKGWIIGSLKAPVVNIVVGLNTARDVWIELQNKFDRDSQQQPSNKQEDSDDDFSDEFDDESENEKVEEKDISWYLPLFKATLRGDWDSAKKFIDQDEAAVTAKITLNLDTALHVAVGTAITGNTRAAVILVKKSPALLYIKDGKGNVPVHYAAYSDKRDTLLYLLSVTKDEIKHGPFEGQIGVRLLIAVIMSGFLDVALDLVQQYPSLATLKDDSGDTPLNAIARKASAFPSGTPLNYWERLIYSCVPVELKNSPNDPNRGDVENPMCGWVGSLRGNYSNIVYKKLDAWLWGGVGLLAVPSIKHIQDKKLIHHQALLLVKCLCEEIKSLNDRNSYSFHFGLPVSRAAALGIHEIVEEIVDAFPDAVWYGGDKSSIFHVAVVHRCEKVFNLIYQMSEYKHYVTSLPDISRNNFLPFPGRLAPVPKLNSHYVTSFPDTAGNNILHLAGRLAPLHKLNIVSGAALQMQRELQWFKVRSIFLYQILSDLNFFSRKLV</sequence>
<dbReference type="Proteomes" id="UP000325577">
    <property type="component" value="Linkage Group LG11"/>
</dbReference>
<organism evidence="2 3">
    <name type="scientific">Nyssa sinensis</name>
    <dbReference type="NCBI Taxonomy" id="561372"/>
    <lineage>
        <taxon>Eukaryota</taxon>
        <taxon>Viridiplantae</taxon>
        <taxon>Streptophyta</taxon>
        <taxon>Embryophyta</taxon>
        <taxon>Tracheophyta</taxon>
        <taxon>Spermatophyta</taxon>
        <taxon>Magnoliopsida</taxon>
        <taxon>eudicotyledons</taxon>
        <taxon>Gunneridae</taxon>
        <taxon>Pentapetalae</taxon>
        <taxon>asterids</taxon>
        <taxon>Cornales</taxon>
        <taxon>Nyssaceae</taxon>
        <taxon>Nyssa</taxon>
    </lineage>
</organism>
<dbReference type="PANTHER" id="PTHR24177">
    <property type="entry name" value="CASKIN"/>
    <property type="match status" value="1"/>
</dbReference>
<dbReference type="PANTHER" id="PTHR24177:SF292">
    <property type="entry name" value="ANKYRIN REPEAT FAMILY PROTEIN-RELATED"/>
    <property type="match status" value="1"/>
</dbReference>
<dbReference type="OrthoDB" id="1925304at2759"/>
<reference evidence="2 3" key="1">
    <citation type="submission" date="2019-09" db="EMBL/GenBank/DDBJ databases">
        <title>A chromosome-level genome assembly of the Chinese tupelo Nyssa sinensis.</title>
        <authorList>
            <person name="Yang X."/>
            <person name="Kang M."/>
            <person name="Yang Y."/>
            <person name="Xiong H."/>
            <person name="Wang M."/>
            <person name="Zhang Z."/>
            <person name="Wang Z."/>
            <person name="Wu H."/>
            <person name="Ma T."/>
            <person name="Liu J."/>
            <person name="Xi Z."/>
        </authorList>
    </citation>
    <scope>NUCLEOTIDE SEQUENCE [LARGE SCALE GENOMIC DNA]</scope>
    <source>
        <strain evidence="2">J267</strain>
        <tissue evidence="2">Leaf</tissue>
    </source>
</reference>
<protein>
    <submittedName>
        <fullName evidence="2">Uncharacterized protein</fullName>
    </submittedName>
</protein>
<accession>A0A5J5BP69</accession>
<dbReference type="EMBL" id="CM018034">
    <property type="protein sequence ID" value="KAA8544476.1"/>
    <property type="molecule type" value="Genomic_DNA"/>
</dbReference>
<name>A0A5J5BP69_9ASTE</name>
<dbReference type="GO" id="GO:0016020">
    <property type="term" value="C:membrane"/>
    <property type="evidence" value="ECO:0007669"/>
    <property type="project" value="TreeGrafter"/>
</dbReference>
<gene>
    <name evidence="2" type="ORF">F0562_022484</name>
</gene>
<dbReference type="Gene3D" id="1.25.40.20">
    <property type="entry name" value="Ankyrin repeat-containing domain"/>
    <property type="match status" value="1"/>
</dbReference>
<proteinExistence type="predicted"/>
<dbReference type="SUPFAM" id="SSF48403">
    <property type="entry name" value="Ankyrin repeat"/>
    <property type="match status" value="1"/>
</dbReference>
<evidence type="ECO:0000313" key="2">
    <source>
        <dbReference type="EMBL" id="KAA8544476.1"/>
    </source>
</evidence>
<dbReference type="AlphaFoldDB" id="A0A5J5BP69"/>
<evidence type="ECO:0000256" key="1">
    <source>
        <dbReference type="SAM" id="MobiDB-lite"/>
    </source>
</evidence>
<feature type="region of interest" description="Disordered" evidence="1">
    <location>
        <begin position="161"/>
        <end position="191"/>
    </location>
</feature>
<evidence type="ECO:0000313" key="3">
    <source>
        <dbReference type="Proteomes" id="UP000325577"/>
    </source>
</evidence>
<dbReference type="InterPro" id="IPR036770">
    <property type="entry name" value="Ankyrin_rpt-contain_sf"/>
</dbReference>
<feature type="compositionally biased region" description="Acidic residues" evidence="1">
    <location>
        <begin position="174"/>
        <end position="188"/>
    </location>
</feature>